<reference evidence="3" key="1">
    <citation type="journal article" date="2019" name="Int. J. Syst. Evol. Microbiol.">
        <title>The Global Catalogue of Microorganisms (GCM) 10K type strain sequencing project: providing services to taxonomists for standard genome sequencing and annotation.</title>
        <authorList>
            <consortium name="The Broad Institute Genomics Platform"/>
            <consortium name="The Broad Institute Genome Sequencing Center for Infectious Disease"/>
            <person name="Wu L."/>
            <person name="Ma J."/>
        </authorList>
    </citation>
    <scope>NUCLEOTIDE SEQUENCE [LARGE SCALE GENOMIC DNA]</scope>
    <source>
        <strain evidence="3">CGMCC 1.12770</strain>
    </source>
</reference>
<gene>
    <name evidence="2" type="ORF">GCM10008014_39990</name>
</gene>
<feature type="region of interest" description="Disordered" evidence="1">
    <location>
        <begin position="31"/>
        <end position="52"/>
    </location>
</feature>
<organism evidence="2 3">
    <name type="scientific">Paenibacillus silvae</name>
    <dbReference type="NCBI Taxonomy" id="1325358"/>
    <lineage>
        <taxon>Bacteria</taxon>
        <taxon>Bacillati</taxon>
        <taxon>Bacillota</taxon>
        <taxon>Bacilli</taxon>
        <taxon>Bacillales</taxon>
        <taxon>Paenibacillaceae</taxon>
        <taxon>Paenibacillus</taxon>
    </lineage>
</organism>
<name>A0ABQ1ZF62_9BACL</name>
<evidence type="ECO:0000313" key="2">
    <source>
        <dbReference type="EMBL" id="GGH62987.1"/>
    </source>
</evidence>
<dbReference type="Proteomes" id="UP000652153">
    <property type="component" value="Unassembled WGS sequence"/>
</dbReference>
<proteinExistence type="predicted"/>
<feature type="compositionally biased region" description="Polar residues" evidence="1">
    <location>
        <begin position="38"/>
        <end position="52"/>
    </location>
</feature>
<protein>
    <submittedName>
        <fullName evidence="2">Uncharacterized protein</fullName>
    </submittedName>
</protein>
<accession>A0ABQ1ZF62</accession>
<sequence length="52" mass="5567">MMGGLLFDAVNEVTVKIPILLPALSSLKQSQAASNSLNSPQQHQTLYSSLPK</sequence>
<evidence type="ECO:0000313" key="3">
    <source>
        <dbReference type="Proteomes" id="UP000652153"/>
    </source>
</evidence>
<dbReference type="EMBL" id="BMFU01000006">
    <property type="protein sequence ID" value="GGH62987.1"/>
    <property type="molecule type" value="Genomic_DNA"/>
</dbReference>
<comment type="caution">
    <text evidence="2">The sequence shown here is derived from an EMBL/GenBank/DDBJ whole genome shotgun (WGS) entry which is preliminary data.</text>
</comment>
<evidence type="ECO:0000256" key="1">
    <source>
        <dbReference type="SAM" id="MobiDB-lite"/>
    </source>
</evidence>
<keyword evidence="3" id="KW-1185">Reference proteome</keyword>